<accession>A0A8T4J3X8</accession>
<sequence>MRHGIERLRASLPRLAELPLGGRAVGIGINTPPGFSGAVIEEVARTTGLPLTEARDHFEAQGA</sequence>
<feature type="non-terminal residue" evidence="3">
    <location>
        <position position="63"/>
    </location>
</feature>
<evidence type="ECO:0000259" key="2">
    <source>
        <dbReference type="Pfam" id="PF00206"/>
    </source>
</evidence>
<dbReference type="Pfam" id="PF00206">
    <property type="entry name" value="Lyase_1"/>
    <property type="match status" value="1"/>
</dbReference>
<dbReference type="GO" id="GO:0004333">
    <property type="term" value="F:fumarate hydratase activity"/>
    <property type="evidence" value="ECO:0007669"/>
    <property type="project" value="InterPro"/>
</dbReference>
<keyword evidence="4" id="KW-1185">Reference proteome</keyword>
<protein>
    <submittedName>
        <fullName evidence="3">Aspartate ammonia-lyase</fullName>
        <ecNumber evidence="3">4.3.1.1</ecNumber>
    </submittedName>
</protein>
<evidence type="ECO:0000313" key="3">
    <source>
        <dbReference type="EMBL" id="MBR7679109.1"/>
    </source>
</evidence>
<feature type="domain" description="Fumarate lyase N-terminal" evidence="2">
    <location>
        <begin position="1"/>
        <end position="60"/>
    </location>
</feature>
<dbReference type="InterPro" id="IPR022761">
    <property type="entry name" value="Fumarate_lyase_N"/>
</dbReference>
<dbReference type="EMBL" id="JAGSMN010002275">
    <property type="protein sequence ID" value="MBR7679109.1"/>
    <property type="molecule type" value="Genomic_DNA"/>
</dbReference>
<dbReference type="EC" id="4.3.1.1" evidence="3"/>
<gene>
    <name evidence="3" type="primary">aspA</name>
    <name evidence="3" type="ORF">KDA82_40495</name>
</gene>
<keyword evidence="1 3" id="KW-0456">Lyase</keyword>
<dbReference type="GO" id="GO:0008797">
    <property type="term" value="F:aspartate ammonia-lyase activity"/>
    <property type="evidence" value="ECO:0007669"/>
    <property type="project" value="UniProtKB-EC"/>
</dbReference>
<dbReference type="SUPFAM" id="SSF48557">
    <property type="entry name" value="L-aspartase-like"/>
    <property type="match status" value="1"/>
</dbReference>
<dbReference type="Gene3D" id="1.20.200.10">
    <property type="entry name" value="Fumarase/aspartase (Central domain)"/>
    <property type="match status" value="1"/>
</dbReference>
<dbReference type="PANTHER" id="PTHR11444:SF22">
    <property type="entry name" value="FUMARATE HYDRATASE CLASS II"/>
    <property type="match status" value="1"/>
</dbReference>
<proteinExistence type="predicted"/>
<dbReference type="InterPro" id="IPR005677">
    <property type="entry name" value="Fum_hydII"/>
</dbReference>
<name>A0A8T4J3X8_9ACTN</name>
<dbReference type="InterPro" id="IPR008948">
    <property type="entry name" value="L-Aspartase-like"/>
</dbReference>
<dbReference type="GO" id="GO:0006106">
    <property type="term" value="P:fumarate metabolic process"/>
    <property type="evidence" value="ECO:0007669"/>
    <property type="project" value="InterPro"/>
</dbReference>
<evidence type="ECO:0000256" key="1">
    <source>
        <dbReference type="ARBA" id="ARBA00023239"/>
    </source>
</evidence>
<reference evidence="3" key="1">
    <citation type="submission" date="2021-04" db="EMBL/GenBank/DDBJ databases">
        <title>Sequencing of actinobacteria type strains.</title>
        <authorList>
            <person name="Nguyen G.-S."/>
            <person name="Wentzel A."/>
        </authorList>
    </citation>
    <scope>NUCLEOTIDE SEQUENCE</scope>
    <source>
        <strain evidence="3">DSM 42095</strain>
    </source>
</reference>
<dbReference type="AlphaFoldDB" id="A0A8T4J3X8"/>
<comment type="caution">
    <text evidence="3">The sequence shown here is derived from an EMBL/GenBank/DDBJ whole genome shotgun (WGS) entry which is preliminary data.</text>
</comment>
<dbReference type="PANTHER" id="PTHR11444">
    <property type="entry name" value="ASPARTATEAMMONIA/ARGININOSUCCINATE/ADENYLOSUCCINATE LYASE"/>
    <property type="match status" value="1"/>
</dbReference>
<dbReference type="Proteomes" id="UP000675554">
    <property type="component" value="Unassembled WGS sequence"/>
</dbReference>
<organism evidence="3 4">
    <name type="scientific">Streptomyces daliensis</name>
    <dbReference type="NCBI Taxonomy" id="299421"/>
    <lineage>
        <taxon>Bacteria</taxon>
        <taxon>Bacillati</taxon>
        <taxon>Actinomycetota</taxon>
        <taxon>Actinomycetes</taxon>
        <taxon>Kitasatosporales</taxon>
        <taxon>Streptomycetaceae</taxon>
        <taxon>Streptomyces</taxon>
    </lineage>
</organism>
<evidence type="ECO:0000313" key="4">
    <source>
        <dbReference type="Proteomes" id="UP000675554"/>
    </source>
</evidence>